<evidence type="ECO:0000313" key="2">
    <source>
        <dbReference type="EMBL" id="CDW85557.1"/>
    </source>
</evidence>
<dbReference type="PANTHER" id="PTHR48079:SF6">
    <property type="entry name" value="NAD(P)-BINDING DOMAIN-CONTAINING PROTEIN-RELATED"/>
    <property type="match status" value="1"/>
</dbReference>
<reference evidence="2 3" key="1">
    <citation type="submission" date="2014-06" db="EMBL/GenBank/DDBJ databases">
        <authorList>
            <person name="Swart Estienne"/>
        </authorList>
    </citation>
    <scope>NUCLEOTIDE SEQUENCE [LARGE SCALE GENOMIC DNA]</scope>
    <source>
        <strain evidence="2 3">130c</strain>
    </source>
</reference>
<organism evidence="2 3">
    <name type="scientific">Stylonychia lemnae</name>
    <name type="common">Ciliate</name>
    <dbReference type="NCBI Taxonomy" id="5949"/>
    <lineage>
        <taxon>Eukaryota</taxon>
        <taxon>Sar</taxon>
        <taxon>Alveolata</taxon>
        <taxon>Ciliophora</taxon>
        <taxon>Intramacronucleata</taxon>
        <taxon>Spirotrichea</taxon>
        <taxon>Stichotrichia</taxon>
        <taxon>Sporadotrichida</taxon>
        <taxon>Oxytrichidae</taxon>
        <taxon>Stylonychinae</taxon>
        <taxon>Stylonychia</taxon>
    </lineage>
</organism>
<dbReference type="InterPro" id="IPR051783">
    <property type="entry name" value="NAD(P)-dependent_oxidoreduct"/>
</dbReference>
<dbReference type="GO" id="GO:0005737">
    <property type="term" value="C:cytoplasm"/>
    <property type="evidence" value="ECO:0007669"/>
    <property type="project" value="TreeGrafter"/>
</dbReference>
<proteinExistence type="predicted"/>
<dbReference type="Pfam" id="PF01370">
    <property type="entry name" value="Epimerase"/>
    <property type="match status" value="1"/>
</dbReference>
<dbReference type="InParanoid" id="A0A078AWD8"/>
<accession>A0A078AWD8</accession>
<dbReference type="Gene3D" id="3.40.50.720">
    <property type="entry name" value="NAD(P)-binding Rossmann-like Domain"/>
    <property type="match status" value="1"/>
</dbReference>
<dbReference type="InterPro" id="IPR001509">
    <property type="entry name" value="Epimerase_deHydtase"/>
</dbReference>
<dbReference type="Proteomes" id="UP000039865">
    <property type="component" value="Unassembled WGS sequence"/>
</dbReference>
<feature type="domain" description="NAD-dependent epimerase/dehydratase" evidence="1">
    <location>
        <begin position="6"/>
        <end position="251"/>
    </location>
</feature>
<dbReference type="OrthoDB" id="441541at2759"/>
<protein>
    <submittedName>
        <fullName evidence="2">Nad dependent epimerase dehydratase</fullName>
    </submittedName>
</protein>
<name>A0A078AWD8_STYLE</name>
<evidence type="ECO:0000313" key="3">
    <source>
        <dbReference type="Proteomes" id="UP000039865"/>
    </source>
</evidence>
<evidence type="ECO:0000259" key="1">
    <source>
        <dbReference type="Pfam" id="PF01370"/>
    </source>
</evidence>
<keyword evidence="3" id="KW-1185">Reference proteome</keyword>
<dbReference type="SUPFAM" id="SSF51735">
    <property type="entry name" value="NAD(P)-binding Rossmann-fold domains"/>
    <property type="match status" value="1"/>
</dbReference>
<dbReference type="GO" id="GO:0004029">
    <property type="term" value="F:aldehyde dehydrogenase (NAD+) activity"/>
    <property type="evidence" value="ECO:0007669"/>
    <property type="project" value="TreeGrafter"/>
</dbReference>
<dbReference type="InterPro" id="IPR036291">
    <property type="entry name" value="NAD(P)-bd_dom_sf"/>
</dbReference>
<gene>
    <name evidence="2" type="primary">Contig7678.g8187</name>
    <name evidence="2" type="ORF">STYLEM_14637</name>
</gene>
<sequence>MAQQRIFITGVTGYLGSHLAKAISTQIPNTFIMGTTKSIQNTQKISEFRQVFQPNQVELIDADMFKSRDCFIRNNVLEKIDMVVHTAAPLIQTSSKGQQEEQIKMYLESTQNLIESAIRNKVKKFVFIGAASSVIGQHPVKDKGFIYNDPNVWVEPKTIVKPNERAKILSEKICWNAIRKQDPSNSNQTQLISLLPYFMTGPPLYKSIIDENSSCQAIASILNNSQYGFPEVQLPIVDVRDVVQAHLSLIKYDPLKQMSGRFLVSSESKWFSEIIEVLKSDRKVHGKKIKTRILGNFTLSFGRIINPEISHLMPFVDQPIHIDGSEFSRVFNIKYRSAEQSIKEMAIEIVNMQKQK</sequence>
<dbReference type="PANTHER" id="PTHR48079">
    <property type="entry name" value="PROTEIN YEEZ"/>
    <property type="match status" value="1"/>
</dbReference>
<dbReference type="EMBL" id="CCKQ01013846">
    <property type="protein sequence ID" value="CDW85557.1"/>
    <property type="molecule type" value="Genomic_DNA"/>
</dbReference>
<dbReference type="AlphaFoldDB" id="A0A078AWD8"/>